<evidence type="ECO:0000256" key="1">
    <source>
        <dbReference type="SAM" id="MobiDB-lite"/>
    </source>
</evidence>
<gene>
    <name evidence="2" type="ORF">GPUH_LOCUS581</name>
</gene>
<organism evidence="4">
    <name type="scientific">Gongylonema pulchrum</name>
    <dbReference type="NCBI Taxonomy" id="637853"/>
    <lineage>
        <taxon>Eukaryota</taxon>
        <taxon>Metazoa</taxon>
        <taxon>Ecdysozoa</taxon>
        <taxon>Nematoda</taxon>
        <taxon>Chromadorea</taxon>
        <taxon>Rhabditida</taxon>
        <taxon>Spirurina</taxon>
        <taxon>Spiruromorpha</taxon>
        <taxon>Spiruroidea</taxon>
        <taxon>Gongylonematidae</taxon>
        <taxon>Gongylonema</taxon>
    </lineage>
</organism>
<sequence>MINPAKLLDTGGNAQEGALQETSLPRKIDTFMQGSENQESPGAGSAHSSISPPISLMHDFQQSSTTVPVTLSQLCTPAAATASAAAAAATPLGSHQILVDPNTGQHFLVSSAPPPPQPQIIYQPVYYSATPAQPVYYHAFASGAHGAYVVAATPISSAQSGASHVAPQHMSLGQRFSSTPPPAPATAQSSIGGGFARSLADFDETSL</sequence>
<reference evidence="4" key="1">
    <citation type="submission" date="2016-06" db="UniProtKB">
        <authorList>
            <consortium name="WormBaseParasite"/>
        </authorList>
    </citation>
    <scope>IDENTIFICATION</scope>
</reference>
<dbReference type="Proteomes" id="UP000271098">
    <property type="component" value="Unassembled WGS sequence"/>
</dbReference>
<keyword evidence="3" id="KW-1185">Reference proteome</keyword>
<feature type="region of interest" description="Disordered" evidence="1">
    <location>
        <begin position="1"/>
        <end position="54"/>
    </location>
</feature>
<evidence type="ECO:0000313" key="4">
    <source>
        <dbReference type="WBParaSite" id="GPUH_0000058101-mRNA-1"/>
    </source>
</evidence>
<evidence type="ECO:0000313" key="2">
    <source>
        <dbReference type="EMBL" id="VDK28337.1"/>
    </source>
</evidence>
<protein>
    <submittedName>
        <fullName evidence="4">DUF4585 domain-containing protein</fullName>
    </submittedName>
</protein>
<dbReference type="WBParaSite" id="GPUH_0000058101-mRNA-1">
    <property type="protein sequence ID" value="GPUH_0000058101-mRNA-1"/>
    <property type="gene ID" value="GPUH_0000058101"/>
</dbReference>
<dbReference type="OrthoDB" id="10476551at2759"/>
<evidence type="ECO:0000313" key="3">
    <source>
        <dbReference type="Proteomes" id="UP000271098"/>
    </source>
</evidence>
<reference evidence="2 3" key="2">
    <citation type="submission" date="2018-11" db="EMBL/GenBank/DDBJ databases">
        <authorList>
            <consortium name="Pathogen Informatics"/>
        </authorList>
    </citation>
    <scope>NUCLEOTIDE SEQUENCE [LARGE SCALE GENOMIC DNA]</scope>
</reference>
<accession>A0A183CVU0</accession>
<dbReference type="EMBL" id="UYRT01000544">
    <property type="protein sequence ID" value="VDK28337.1"/>
    <property type="molecule type" value="Genomic_DNA"/>
</dbReference>
<name>A0A183CVU0_9BILA</name>
<feature type="region of interest" description="Disordered" evidence="1">
    <location>
        <begin position="175"/>
        <end position="194"/>
    </location>
</feature>
<proteinExistence type="predicted"/>
<dbReference type="AlphaFoldDB" id="A0A183CVU0"/>
<feature type="compositionally biased region" description="Polar residues" evidence="1">
    <location>
        <begin position="32"/>
        <end position="52"/>
    </location>
</feature>